<dbReference type="EMBL" id="LS997619">
    <property type="protein sequence ID" value="SYZ65575.1"/>
    <property type="molecule type" value="Genomic_DNA"/>
</dbReference>
<name>A0A3P3Z5S1_LEIBR</name>
<dbReference type="Proteomes" id="UP000319462">
    <property type="component" value="Chromosome 20"/>
</dbReference>
<gene>
    <name evidence="3" type="ORF">LBRM2904_20.6180</name>
    <name evidence="4" type="ORF">LBRM2904_20.6200</name>
</gene>
<reference evidence="4 5" key="1">
    <citation type="submission" date="2018-09" db="EMBL/GenBank/DDBJ databases">
        <authorList>
            <person name="Peiro R."/>
            <person name="Begona"/>
            <person name="Cbmso G."/>
            <person name="Lopez M."/>
            <person name="Gonzalez S."/>
        </authorList>
    </citation>
    <scope>NUCLEOTIDE SEQUENCE [LARGE SCALE GENOMIC DNA]</scope>
</reference>
<dbReference type="AlphaFoldDB" id="A0A3P3Z5S1"/>
<feature type="coiled-coil region" evidence="1">
    <location>
        <begin position="247"/>
        <end position="274"/>
    </location>
</feature>
<evidence type="ECO:0000313" key="3">
    <source>
        <dbReference type="EMBL" id="SYZ65573.1"/>
    </source>
</evidence>
<evidence type="ECO:0000313" key="4">
    <source>
        <dbReference type="EMBL" id="SYZ65575.1"/>
    </source>
</evidence>
<feature type="region of interest" description="Disordered" evidence="2">
    <location>
        <begin position="300"/>
        <end position="363"/>
    </location>
</feature>
<feature type="compositionally biased region" description="Polar residues" evidence="2">
    <location>
        <begin position="1"/>
        <end position="19"/>
    </location>
</feature>
<accession>A0A3P3Z5S1</accession>
<evidence type="ECO:0000313" key="5">
    <source>
        <dbReference type="Proteomes" id="UP000319462"/>
    </source>
</evidence>
<dbReference type="EMBL" id="LS997619">
    <property type="protein sequence ID" value="SYZ65573.1"/>
    <property type="molecule type" value="Genomic_DNA"/>
</dbReference>
<feature type="region of interest" description="Disordered" evidence="2">
    <location>
        <begin position="1"/>
        <end position="23"/>
    </location>
</feature>
<organism evidence="4 5">
    <name type="scientific">Leishmania braziliensis MHOM/BR/75/M2904</name>
    <dbReference type="NCBI Taxonomy" id="420245"/>
    <lineage>
        <taxon>Eukaryota</taxon>
        <taxon>Discoba</taxon>
        <taxon>Euglenozoa</taxon>
        <taxon>Kinetoplastea</taxon>
        <taxon>Metakinetoplastina</taxon>
        <taxon>Trypanosomatida</taxon>
        <taxon>Trypanosomatidae</taxon>
        <taxon>Leishmaniinae</taxon>
        <taxon>Leishmania</taxon>
        <taxon>Leishmania braziliensis species complex</taxon>
    </lineage>
</organism>
<sequence>MRTASESTSTTHTDITRASTAGGANESAVVSHTVHTAKAQHALSLFANLRADLCTSTSLQSSKSAAHAASEARASSATRCRTSAPSSYARTLDTHARLTSSTSAASPNADAVRFSTLHDLQRSGISCKADDAVAPQAYTEAELEMLSPVQLRHQLRVAAAVTQRLHQRSQRLEKEVDAWKHKYAGLEANTAAEMREVGIDEGKLTERQTFSASLPDGTHPHQSMVAPSSLTAAVAATASALAATQSLEVTEARSRQLETEVKRLTAHKQELTKRLYVAEQTVGALKEKLRIMAAISPATSSAASSPLGVAKTTAGESASDKSRSKALESGATTTPTRAPPSPSGTATKSEMVDPCSDGTVGVDGAGGESFARLRSTVRELQRRLDLSEARVEQAEQIHLDALLLHRESTPSAVALVNAEVQKLFQLMQQQLLLNAVQQQAERARMSELLYQLQCQQRAP</sequence>
<protein>
    <submittedName>
        <fullName evidence="4">Hypothetical_protein</fullName>
    </submittedName>
</protein>
<evidence type="ECO:0000256" key="2">
    <source>
        <dbReference type="SAM" id="MobiDB-lite"/>
    </source>
</evidence>
<evidence type="ECO:0000256" key="1">
    <source>
        <dbReference type="SAM" id="Coils"/>
    </source>
</evidence>
<feature type="coiled-coil region" evidence="1">
    <location>
        <begin position="162"/>
        <end position="189"/>
    </location>
</feature>
<feature type="coiled-coil region" evidence="1">
    <location>
        <begin position="370"/>
        <end position="397"/>
    </location>
</feature>
<proteinExistence type="predicted"/>
<keyword evidence="1" id="KW-0175">Coiled coil</keyword>